<dbReference type="RefSeq" id="WP_311796534.1">
    <property type="nucleotide sequence ID" value="NZ_JARQAI010000002.1"/>
</dbReference>
<dbReference type="InterPro" id="IPR036390">
    <property type="entry name" value="WH_DNA-bd_sf"/>
</dbReference>
<feature type="binding site" evidence="1">
    <location>
        <position position="143"/>
    </location>
    <ligand>
        <name>Ni(2+)</name>
        <dbReference type="ChEBI" id="CHEBI:49786"/>
    </ligand>
</feature>
<evidence type="ECO:0000313" key="4">
    <source>
        <dbReference type="EMBL" id="MDT2736072.1"/>
    </source>
</evidence>
<evidence type="ECO:0000313" key="6">
    <source>
        <dbReference type="Proteomes" id="UP001180842"/>
    </source>
</evidence>
<dbReference type="Proteomes" id="UP001269061">
    <property type="component" value="Unassembled WGS sequence"/>
</dbReference>
<dbReference type="PANTHER" id="PTHR40068">
    <property type="entry name" value="TRANSCRIPTION REPRESSOR NIAR-RELATED"/>
    <property type="match status" value="1"/>
</dbReference>
<keyword evidence="1" id="KW-0533">Nickel</keyword>
<dbReference type="Gene3D" id="3.30.1340.20">
    <property type="entry name" value="3H domain"/>
    <property type="match status" value="1"/>
</dbReference>
<dbReference type="SUPFAM" id="SSF75500">
    <property type="entry name" value="Putative transcriptional regulator TM1602, C-terminal domain"/>
    <property type="match status" value="1"/>
</dbReference>
<dbReference type="GO" id="GO:0046872">
    <property type="term" value="F:metal ion binding"/>
    <property type="evidence" value="ECO:0007669"/>
    <property type="project" value="UniProtKB-KW"/>
</dbReference>
<feature type="binding site" evidence="1">
    <location>
        <position position="84"/>
    </location>
    <ligand>
        <name>Ni(2+)</name>
        <dbReference type="ChEBI" id="CHEBI:49786"/>
    </ligand>
</feature>
<dbReference type="Pfam" id="PF02829">
    <property type="entry name" value="3H"/>
    <property type="match status" value="1"/>
</dbReference>
<dbReference type="InterPro" id="IPR004173">
    <property type="entry name" value="3H_domain"/>
</dbReference>
<gene>
    <name evidence="4" type="ORF">P7H00_02840</name>
    <name evidence="5" type="ORF">P7H46_04350</name>
</gene>
<dbReference type="Gene3D" id="1.10.10.10">
    <property type="entry name" value="Winged helix-like DNA-binding domain superfamily/Winged helix DNA-binding domain"/>
    <property type="match status" value="1"/>
</dbReference>
<evidence type="ECO:0000259" key="2">
    <source>
        <dbReference type="Pfam" id="PF02829"/>
    </source>
</evidence>
<organism evidence="4 6">
    <name type="scientific">Enterococcus pseudoavium</name>
    <dbReference type="NCBI Taxonomy" id="44007"/>
    <lineage>
        <taxon>Bacteria</taxon>
        <taxon>Bacillati</taxon>
        <taxon>Bacillota</taxon>
        <taxon>Bacilli</taxon>
        <taxon>Lactobacillales</taxon>
        <taxon>Enterococcaceae</taxon>
        <taxon>Enterococcus</taxon>
    </lineage>
</organism>
<feature type="binding site" evidence="1">
    <location>
        <position position="76"/>
    </location>
    <ligand>
        <name>Ni(2+)</name>
        <dbReference type="ChEBI" id="CHEBI:49786"/>
    </ligand>
</feature>
<feature type="domain" description="Helix-turn-helix type 11" evidence="3">
    <location>
        <begin position="7"/>
        <end position="59"/>
    </location>
</feature>
<sequence>MLDGDKRKAEILTALQQAEKPISATSFAKKFGVSRQIVVGDVALLRAAGENIIATARGYLLERESAKLVSKIAVQHDRSQAEEELRTIVEHGGEVIDVVVEHPLYGELVGGLHVGSQIEVDRFLEAAQKLQAAFLSELTGGIHLHTIAYETLEDLAAIKTALSEKGILYEENRHS</sequence>
<proteinExistence type="predicted"/>
<evidence type="ECO:0000256" key="1">
    <source>
        <dbReference type="PIRSR" id="PIRSR037847-1"/>
    </source>
</evidence>
<name>A0AAE4I0F8_9ENTE</name>
<dbReference type="PANTHER" id="PTHR40068:SF1">
    <property type="entry name" value="TRANSCRIPTION REPRESSOR NIAR-RELATED"/>
    <property type="match status" value="1"/>
</dbReference>
<reference evidence="4 7" key="1">
    <citation type="submission" date="2023-03" db="EMBL/GenBank/DDBJ databases">
        <authorList>
            <person name="Shen W."/>
            <person name="Cai J."/>
        </authorList>
    </citation>
    <scope>NUCLEOTIDE SEQUENCE</scope>
    <source>
        <strain evidence="4">P69-2</strain>
        <strain evidence="5 7">Y59</strain>
    </source>
</reference>
<feature type="binding site" evidence="1">
    <location>
        <position position="145"/>
    </location>
    <ligand>
        <name>Ni(2+)</name>
        <dbReference type="ChEBI" id="CHEBI:49786"/>
    </ligand>
</feature>
<evidence type="ECO:0000313" key="5">
    <source>
        <dbReference type="EMBL" id="MDT2770072.1"/>
    </source>
</evidence>
<accession>A0AAE4I0F8</accession>
<dbReference type="Proteomes" id="UP001180842">
    <property type="component" value="Unassembled WGS sequence"/>
</dbReference>
<keyword evidence="7" id="KW-1185">Reference proteome</keyword>
<feature type="domain" description="3H" evidence="2">
    <location>
        <begin position="72"/>
        <end position="168"/>
    </location>
</feature>
<evidence type="ECO:0000313" key="7">
    <source>
        <dbReference type="Proteomes" id="UP001269061"/>
    </source>
</evidence>
<comment type="caution">
    <text evidence="4">The sequence shown here is derived from an EMBL/GenBank/DDBJ whole genome shotgun (WGS) entry which is preliminary data.</text>
</comment>
<dbReference type="InterPro" id="IPR035922">
    <property type="entry name" value="3H_dom_sf"/>
</dbReference>
<dbReference type="InterPro" id="IPR013196">
    <property type="entry name" value="HTH_11"/>
</dbReference>
<dbReference type="InterPro" id="IPR036388">
    <property type="entry name" value="WH-like_DNA-bd_sf"/>
</dbReference>
<dbReference type="InterPro" id="IPR026043">
    <property type="entry name" value="NadR"/>
</dbReference>
<dbReference type="AlphaFoldDB" id="A0AAE4I0F8"/>
<evidence type="ECO:0000259" key="3">
    <source>
        <dbReference type="Pfam" id="PF08279"/>
    </source>
</evidence>
<dbReference type="EMBL" id="JARQAZ010000003">
    <property type="protein sequence ID" value="MDT2770072.1"/>
    <property type="molecule type" value="Genomic_DNA"/>
</dbReference>
<dbReference type="EMBL" id="JARQAI010000002">
    <property type="protein sequence ID" value="MDT2736072.1"/>
    <property type="molecule type" value="Genomic_DNA"/>
</dbReference>
<dbReference type="PIRSF" id="PIRSF037847">
    <property type="entry name" value="NiaR"/>
    <property type="match status" value="1"/>
</dbReference>
<dbReference type="Pfam" id="PF08279">
    <property type="entry name" value="HTH_11"/>
    <property type="match status" value="1"/>
</dbReference>
<dbReference type="SUPFAM" id="SSF46785">
    <property type="entry name" value="Winged helix' DNA-binding domain"/>
    <property type="match status" value="1"/>
</dbReference>
<keyword evidence="1" id="KW-0479">Metal-binding</keyword>
<protein>
    <submittedName>
        <fullName evidence="4">Transcription repressor NadR</fullName>
    </submittedName>
</protein>